<sequence length="122" mass="13612">FSRMVVEDLLGLNPVILEPATDYLERAEKIAGLYKGEMSDLEIFIEQRKIFIKEIPRVGFPDEDSEPAPPSTPQEISISGEGFIINLSEPYLASAGEFIVNESGRLEGLRIGLRIYNKVLSL</sequence>
<comment type="caution">
    <text evidence="1">The sequence shown here is derived from an EMBL/GenBank/DDBJ whole genome shotgun (WGS) entry which is preliminary data.</text>
</comment>
<organism evidence="1 2">
    <name type="scientific">Mesotoga infera</name>
    <dbReference type="NCBI Taxonomy" id="1236046"/>
    <lineage>
        <taxon>Bacteria</taxon>
        <taxon>Thermotogati</taxon>
        <taxon>Thermotogota</taxon>
        <taxon>Thermotogae</taxon>
        <taxon>Kosmotogales</taxon>
        <taxon>Kosmotogaceae</taxon>
        <taxon>Mesotoga</taxon>
    </lineage>
</organism>
<name>A0A3D3TL11_9BACT</name>
<feature type="non-terminal residue" evidence="1">
    <location>
        <position position="1"/>
    </location>
</feature>
<dbReference type="AlphaFoldDB" id="A0A3D3TL11"/>
<reference evidence="1 2" key="1">
    <citation type="journal article" date="2018" name="Nat. Biotechnol.">
        <title>A standardized bacterial taxonomy based on genome phylogeny substantially revises the tree of life.</title>
        <authorList>
            <person name="Parks D.H."/>
            <person name="Chuvochina M."/>
            <person name="Waite D.W."/>
            <person name="Rinke C."/>
            <person name="Skarshewski A."/>
            <person name="Chaumeil P.A."/>
            <person name="Hugenholtz P."/>
        </authorList>
    </citation>
    <scope>NUCLEOTIDE SEQUENCE [LARGE SCALE GENOMIC DNA]</scope>
    <source>
        <strain evidence="1">UBA9905</strain>
    </source>
</reference>
<evidence type="ECO:0000313" key="1">
    <source>
        <dbReference type="EMBL" id="HCO69838.1"/>
    </source>
</evidence>
<evidence type="ECO:0000313" key="2">
    <source>
        <dbReference type="Proteomes" id="UP000264215"/>
    </source>
</evidence>
<protein>
    <submittedName>
        <fullName evidence="1">Uncharacterized protein</fullName>
    </submittedName>
</protein>
<proteinExistence type="predicted"/>
<accession>A0A3D3TL11</accession>
<dbReference type="EMBL" id="DQBS01000110">
    <property type="protein sequence ID" value="HCO69838.1"/>
    <property type="molecule type" value="Genomic_DNA"/>
</dbReference>
<dbReference type="Proteomes" id="UP000264215">
    <property type="component" value="Unassembled WGS sequence"/>
</dbReference>
<gene>
    <name evidence="1" type="ORF">DIT26_04520</name>
</gene>